<organism evidence="2 3">
    <name type="scientific">Cymbomonas tetramitiformis</name>
    <dbReference type="NCBI Taxonomy" id="36881"/>
    <lineage>
        <taxon>Eukaryota</taxon>
        <taxon>Viridiplantae</taxon>
        <taxon>Chlorophyta</taxon>
        <taxon>Pyramimonadophyceae</taxon>
        <taxon>Pyramimonadales</taxon>
        <taxon>Pyramimonadaceae</taxon>
        <taxon>Cymbomonas</taxon>
    </lineage>
</organism>
<name>A0AAE0FN48_9CHLO</name>
<reference evidence="2 3" key="1">
    <citation type="journal article" date="2015" name="Genome Biol. Evol.">
        <title>Comparative Genomics of a Bacterivorous Green Alga Reveals Evolutionary Causalities and Consequences of Phago-Mixotrophic Mode of Nutrition.</title>
        <authorList>
            <person name="Burns J.A."/>
            <person name="Paasch A."/>
            <person name="Narechania A."/>
            <person name="Kim E."/>
        </authorList>
    </citation>
    <scope>NUCLEOTIDE SEQUENCE [LARGE SCALE GENOMIC DNA]</scope>
    <source>
        <strain evidence="2 3">PLY_AMNH</strain>
    </source>
</reference>
<evidence type="ECO:0000313" key="3">
    <source>
        <dbReference type="Proteomes" id="UP001190700"/>
    </source>
</evidence>
<feature type="compositionally biased region" description="Basic and acidic residues" evidence="1">
    <location>
        <begin position="138"/>
        <end position="148"/>
    </location>
</feature>
<dbReference type="PANTHER" id="PTHR36809:SF1">
    <property type="entry name" value="TRANSMEMBRANE PROTEIN"/>
    <property type="match status" value="1"/>
</dbReference>
<sequence>MIAMGASALPAFGVVDQESVAQIMDNAAYVPDEIPEWQLWAGFIGGVSPFVIAAWEFGKRIVIQRQCEVCKGSGLIQRGKLNRLYKCNACGGFLPWQSWDRFFESSPGNGGVLQYPKGQSSVLFDTEAARVASQKLGARPEKETEGRAVEATAYKEPTKGSQEKEG</sequence>
<dbReference type="AlphaFoldDB" id="A0AAE0FN48"/>
<comment type="caution">
    <text evidence="2">The sequence shown here is derived from an EMBL/GenBank/DDBJ whole genome shotgun (WGS) entry which is preliminary data.</text>
</comment>
<protein>
    <submittedName>
        <fullName evidence="2">Uncharacterized protein</fullName>
    </submittedName>
</protein>
<dbReference type="PANTHER" id="PTHR36809">
    <property type="entry name" value="TRANSMEMBRANE PROTEIN"/>
    <property type="match status" value="1"/>
</dbReference>
<dbReference type="EMBL" id="LGRX02016123">
    <property type="protein sequence ID" value="KAK3262530.1"/>
    <property type="molecule type" value="Genomic_DNA"/>
</dbReference>
<dbReference type="Proteomes" id="UP001190700">
    <property type="component" value="Unassembled WGS sequence"/>
</dbReference>
<feature type="region of interest" description="Disordered" evidence="1">
    <location>
        <begin position="134"/>
        <end position="166"/>
    </location>
</feature>
<proteinExistence type="predicted"/>
<feature type="compositionally biased region" description="Basic and acidic residues" evidence="1">
    <location>
        <begin position="156"/>
        <end position="166"/>
    </location>
</feature>
<evidence type="ECO:0000256" key="1">
    <source>
        <dbReference type="SAM" id="MobiDB-lite"/>
    </source>
</evidence>
<accession>A0AAE0FN48</accession>
<evidence type="ECO:0000313" key="2">
    <source>
        <dbReference type="EMBL" id="KAK3262530.1"/>
    </source>
</evidence>
<keyword evidence="3" id="KW-1185">Reference proteome</keyword>
<gene>
    <name evidence="2" type="ORF">CYMTET_28624</name>
</gene>